<dbReference type="EMBL" id="CP011031">
    <property type="protein sequence ID" value="ATC92765.1"/>
    <property type="molecule type" value="Genomic_DNA"/>
</dbReference>
<name>A0ABM6N952_9GAMM</name>
<accession>A0ABM6N952</accession>
<organism evidence="2 3">
    <name type="scientific">Pseudoalteromonas issachenkonii</name>
    <dbReference type="NCBI Taxonomy" id="152297"/>
    <lineage>
        <taxon>Bacteria</taxon>
        <taxon>Pseudomonadati</taxon>
        <taxon>Pseudomonadota</taxon>
        <taxon>Gammaproteobacteria</taxon>
        <taxon>Alteromonadales</taxon>
        <taxon>Pseudoalteromonadaceae</taxon>
        <taxon>Pseudoalteromonas</taxon>
    </lineage>
</organism>
<keyword evidence="1" id="KW-0812">Transmembrane</keyword>
<proteinExistence type="predicted"/>
<keyword evidence="3" id="KW-1185">Reference proteome</keyword>
<evidence type="ECO:0000256" key="1">
    <source>
        <dbReference type="SAM" id="Phobius"/>
    </source>
</evidence>
<protein>
    <submittedName>
        <fullName evidence="2">Uncharacterized protein</fullName>
    </submittedName>
</protein>
<dbReference type="Proteomes" id="UP000217258">
    <property type="component" value="Chromosome II"/>
</dbReference>
<sequence>MYIPIFSKYGLGVILAILGWFFVYYKSSPYILSKDNVALHGSD</sequence>
<feature type="transmembrane region" description="Helical" evidence="1">
    <location>
        <begin position="6"/>
        <end position="25"/>
    </location>
</feature>
<evidence type="ECO:0000313" key="2">
    <source>
        <dbReference type="EMBL" id="ATC92765.1"/>
    </source>
</evidence>
<reference evidence="2 3" key="1">
    <citation type="submission" date="2015-06" db="EMBL/GenBank/DDBJ databases">
        <authorList>
            <person name="Xie B.-B."/>
            <person name="Rong J.-C."/>
            <person name="Qin Q.-L."/>
            <person name="Zhang Y.-Z."/>
        </authorList>
    </citation>
    <scope>NUCLEOTIDE SEQUENCE [LARGE SCALE GENOMIC DNA]</scope>
    <source>
        <strain evidence="2 3">KMM 3549</strain>
    </source>
</reference>
<keyword evidence="1" id="KW-0472">Membrane</keyword>
<keyword evidence="1" id="KW-1133">Transmembrane helix</keyword>
<gene>
    <name evidence="2" type="ORF">PISS_b0660</name>
</gene>
<evidence type="ECO:0000313" key="3">
    <source>
        <dbReference type="Proteomes" id="UP000217258"/>
    </source>
</evidence>